<organism evidence="3 4">
    <name type="scientific">Imshaugia aleurites</name>
    <dbReference type="NCBI Taxonomy" id="172621"/>
    <lineage>
        <taxon>Eukaryota</taxon>
        <taxon>Fungi</taxon>
        <taxon>Dikarya</taxon>
        <taxon>Ascomycota</taxon>
        <taxon>Pezizomycotina</taxon>
        <taxon>Lecanoromycetes</taxon>
        <taxon>OSLEUM clade</taxon>
        <taxon>Lecanoromycetidae</taxon>
        <taxon>Lecanorales</taxon>
        <taxon>Lecanorineae</taxon>
        <taxon>Parmeliaceae</taxon>
        <taxon>Imshaugia</taxon>
    </lineage>
</organism>
<evidence type="ECO:0000313" key="3">
    <source>
        <dbReference type="EMBL" id="CAF9940382.1"/>
    </source>
</evidence>
<dbReference type="EMBL" id="CAJPDT010000130">
    <property type="protein sequence ID" value="CAF9940382.1"/>
    <property type="molecule type" value="Genomic_DNA"/>
</dbReference>
<feature type="compositionally biased region" description="Low complexity" evidence="1">
    <location>
        <begin position="352"/>
        <end position="365"/>
    </location>
</feature>
<reference evidence="3" key="1">
    <citation type="submission" date="2021-03" db="EMBL/GenBank/DDBJ databases">
        <authorList>
            <person name="Tagirdzhanova G."/>
        </authorList>
    </citation>
    <scope>NUCLEOTIDE SEQUENCE</scope>
</reference>
<feature type="domain" description="OTU" evidence="2">
    <location>
        <begin position="15"/>
        <end position="174"/>
    </location>
</feature>
<dbReference type="PANTHER" id="PTHR12419">
    <property type="entry name" value="OTU DOMAIN CONTAINING PROTEIN"/>
    <property type="match status" value="1"/>
</dbReference>
<feature type="region of interest" description="Disordered" evidence="1">
    <location>
        <begin position="323"/>
        <end position="423"/>
    </location>
</feature>
<name>A0A8H3PGL2_9LECA</name>
<dbReference type="AlphaFoldDB" id="A0A8H3PGL2"/>
<dbReference type="Gene3D" id="3.90.70.80">
    <property type="match status" value="1"/>
</dbReference>
<dbReference type="InterPro" id="IPR038765">
    <property type="entry name" value="Papain-like_cys_pep_sf"/>
</dbReference>
<comment type="caution">
    <text evidence="3">The sequence shown here is derived from an EMBL/GenBank/DDBJ whole genome shotgun (WGS) entry which is preliminary data.</text>
</comment>
<dbReference type="PANTHER" id="PTHR12419:SF7">
    <property type="entry name" value="OTU DOMAIN-CONTAINING PROTEIN 3"/>
    <property type="match status" value="1"/>
</dbReference>
<proteinExistence type="predicted"/>
<dbReference type="OrthoDB" id="409956at2759"/>
<feature type="compositionally biased region" description="Polar residues" evidence="1">
    <location>
        <begin position="389"/>
        <end position="400"/>
    </location>
</feature>
<gene>
    <name evidence="3" type="ORF">IMSHALPRED_002006</name>
</gene>
<dbReference type="Proteomes" id="UP000664534">
    <property type="component" value="Unassembled WGS sequence"/>
</dbReference>
<accession>A0A8H3PGL2</accession>
<keyword evidence="4" id="KW-1185">Reference proteome</keyword>
<feature type="region of interest" description="Disordered" evidence="1">
    <location>
        <begin position="243"/>
        <end position="301"/>
    </location>
</feature>
<dbReference type="CDD" id="cd22756">
    <property type="entry name" value="OTU_OTUD3-like"/>
    <property type="match status" value="1"/>
</dbReference>
<protein>
    <recommendedName>
        <fullName evidence="2">OTU domain-containing protein</fullName>
    </recommendedName>
</protein>
<dbReference type="GO" id="GO:0016579">
    <property type="term" value="P:protein deubiquitination"/>
    <property type="evidence" value="ECO:0007669"/>
    <property type="project" value="TreeGrafter"/>
</dbReference>
<dbReference type="PROSITE" id="PS50802">
    <property type="entry name" value="OTU"/>
    <property type="match status" value="1"/>
</dbReference>
<feature type="compositionally biased region" description="Low complexity" evidence="1">
    <location>
        <begin position="244"/>
        <end position="259"/>
    </location>
</feature>
<sequence length="472" mass="51988">MGRKTEFPELKAIGLYAADTVGNGNCLFNALSDQLYGHQSCNTQLRDATVEYMTKNPDRFKSFLVVHPGGGSRRNPKRKNHGSLATSDIATGPTSEEVDAAYKQHMKTMAKTGVYGDNLEITAFAQAFKVDIMIFSEGGRFFYYVRCEKAEGETAPTLCIVHHAWEHYSSIRNIAGPHDGPPNVNIAKPSAEAEAEMNAELANFTYVKPWMVDEVMLSLPFLNDRAAIEKALQDYKGNVDNAVSSLMPESSQSSGGSSSIERDADSDEDIDQKPTKKQNRRPSRPQPFGHGKPTQKPTQNLTVRTKEGSMLSPHPMQLSAALTNLKDEKSYDPDETEEEDWRNDPTHKDSESASVSTSASEYSAAPKAESGPTRLRLSQPKKQADKPAQHSSNSSVQSNLGDYDADAEKPEKPRVIAKPRRRLISRDERDRLASLKAARLAGAHPNSALYTATQKQNQNAPVIDMGIKVLHI</sequence>
<feature type="compositionally biased region" description="Basic and acidic residues" evidence="1">
    <location>
        <begin position="342"/>
        <end position="351"/>
    </location>
</feature>
<evidence type="ECO:0000313" key="4">
    <source>
        <dbReference type="Proteomes" id="UP000664534"/>
    </source>
</evidence>
<feature type="region of interest" description="Disordered" evidence="1">
    <location>
        <begin position="68"/>
        <end position="90"/>
    </location>
</feature>
<dbReference type="GO" id="GO:0004843">
    <property type="term" value="F:cysteine-type deubiquitinase activity"/>
    <property type="evidence" value="ECO:0007669"/>
    <property type="project" value="TreeGrafter"/>
</dbReference>
<dbReference type="InterPro" id="IPR003323">
    <property type="entry name" value="OTU_dom"/>
</dbReference>
<evidence type="ECO:0000256" key="1">
    <source>
        <dbReference type="SAM" id="MobiDB-lite"/>
    </source>
</evidence>
<dbReference type="SUPFAM" id="SSF54001">
    <property type="entry name" value="Cysteine proteinases"/>
    <property type="match status" value="1"/>
</dbReference>
<dbReference type="InterPro" id="IPR050704">
    <property type="entry name" value="Peptidase_C85-like"/>
</dbReference>
<evidence type="ECO:0000259" key="2">
    <source>
        <dbReference type="PROSITE" id="PS50802"/>
    </source>
</evidence>
<dbReference type="Pfam" id="PF02338">
    <property type="entry name" value="OTU"/>
    <property type="match status" value="1"/>
</dbReference>